<dbReference type="OrthoDB" id="1652165at2"/>
<evidence type="ECO:0000256" key="2">
    <source>
        <dbReference type="SAM" id="MobiDB-lite"/>
    </source>
</evidence>
<feature type="non-terminal residue" evidence="4">
    <location>
        <position position="1"/>
    </location>
</feature>
<reference evidence="4 5" key="1">
    <citation type="submission" date="2016-11" db="EMBL/GenBank/DDBJ databases">
        <authorList>
            <person name="Jaros S."/>
            <person name="Januszkiewicz K."/>
            <person name="Wedrychowicz H."/>
        </authorList>
    </citation>
    <scope>NUCLEOTIDE SEQUENCE [LARGE SCALE GENOMIC DNA]</scope>
    <source>
        <strain evidence="4 5">CGMCC 1.12213</strain>
    </source>
</reference>
<evidence type="ECO:0000259" key="3">
    <source>
        <dbReference type="Pfam" id="PF18962"/>
    </source>
</evidence>
<keyword evidence="1" id="KW-0732">Signal</keyword>
<dbReference type="Pfam" id="PF11617">
    <property type="entry name" value="Cu-binding_MopE"/>
    <property type="match status" value="3"/>
</dbReference>
<dbReference type="InterPro" id="IPR021655">
    <property type="entry name" value="Put_metal-bd"/>
</dbReference>
<organism evidence="4 5">
    <name type="scientific">Algibacter luteus</name>
    <dbReference type="NCBI Taxonomy" id="1178825"/>
    <lineage>
        <taxon>Bacteria</taxon>
        <taxon>Pseudomonadati</taxon>
        <taxon>Bacteroidota</taxon>
        <taxon>Flavobacteriia</taxon>
        <taxon>Flavobacteriales</taxon>
        <taxon>Flavobacteriaceae</taxon>
        <taxon>Algibacter</taxon>
    </lineage>
</organism>
<dbReference type="RefSeq" id="WP_143148153.1">
    <property type="nucleotide sequence ID" value="NZ_FQYK01000012.1"/>
</dbReference>
<protein>
    <submittedName>
        <fullName evidence="4">Por secretion system C-terminal sorting domain-containing protein</fullName>
    </submittedName>
</protein>
<dbReference type="eggNOG" id="COG2133">
    <property type="taxonomic scope" value="Bacteria"/>
</dbReference>
<dbReference type="EMBL" id="FQYK01000012">
    <property type="protein sequence ID" value="SHJ17785.1"/>
    <property type="molecule type" value="Genomic_DNA"/>
</dbReference>
<evidence type="ECO:0000256" key="1">
    <source>
        <dbReference type="ARBA" id="ARBA00022729"/>
    </source>
</evidence>
<feature type="compositionally biased region" description="Acidic residues" evidence="2">
    <location>
        <begin position="18"/>
        <end position="38"/>
    </location>
</feature>
<dbReference type="NCBIfam" id="TIGR04183">
    <property type="entry name" value="Por_Secre_tail"/>
    <property type="match status" value="1"/>
</dbReference>
<keyword evidence="5" id="KW-1185">Reference proteome</keyword>
<dbReference type="InterPro" id="IPR026444">
    <property type="entry name" value="Secre_tail"/>
</dbReference>
<name>A0A1M6H6F4_9FLAO</name>
<dbReference type="Proteomes" id="UP000184396">
    <property type="component" value="Unassembled WGS sequence"/>
</dbReference>
<evidence type="ECO:0000313" key="5">
    <source>
        <dbReference type="Proteomes" id="UP000184396"/>
    </source>
</evidence>
<accession>A0A1M6H6F4</accession>
<gene>
    <name evidence="4" type="ORF">SAMN05216261_3038</name>
</gene>
<dbReference type="Pfam" id="PF18962">
    <property type="entry name" value="Por_Secre_tail"/>
    <property type="match status" value="1"/>
</dbReference>
<feature type="domain" description="Secretion system C-terminal sorting" evidence="3">
    <location>
        <begin position="617"/>
        <end position="692"/>
    </location>
</feature>
<dbReference type="STRING" id="1178825.SAMN05216261_3038"/>
<dbReference type="AlphaFoldDB" id="A0A1M6H6F4"/>
<feature type="region of interest" description="Disordered" evidence="2">
    <location>
        <begin position="1"/>
        <end position="75"/>
    </location>
</feature>
<sequence>ATEILYDGIDNDCNPDTPDTEDADGDGENSDTDCDDNDPAVNSSATEILYDGIDNDCNPDTPDTEDADGDGVNSDTDCDDNDAARFPGNTEILNNGIDDDCDPGTPDTVEPSTFIWSGTIDSDWTNAGNWLSNNAPGLTPTNNVIIPDVESNSYPLLTDNLNIDEGLSLLIENNASLTMSPNTVLTNHGTVTNNGMTTFESDATGSAYIGSGTGTFIGDYTVERYIPAKRAYRQLASPVATSTPISENWQQNTHITGSNSGANGFDTTSSGNPSMYVFDNDAYNYVQMANTNATNLMPDTMYHILIRGDRNTDLTNNNATPSVTTLSATGELTAENEGSSTVAISVPEQRFIAVGNPFQSQVDMNAVLTTNATNINPTYYWVWDPTLGYRGAYTTIIASTGMAVPSDSDANQFLQAGQAGWVYTQDAGESSLSFTQASKANSEPETNVFKTSDKANESVGQISLSLYESSALANNESAVDGVLILFDTEGNNAIDGLDAPKITNLDENFATNNNGTLLSIENRAAPQSGEEIQLEINTYRNTNYTIVATGVALQGETAYLFDAYTTAMTEIPQSGSINYTYTVDSGIPESIAGNRFKIVYAATSLSVNTFNMEQILLYPNPTSIGKFYLNIPLGMDDLEVTIYDALGAKLYSKTGLIGGSKASIDTSFISNQGMYFVKLSSHGQTIMKKLNIN</sequence>
<proteinExistence type="predicted"/>
<evidence type="ECO:0000313" key="4">
    <source>
        <dbReference type="EMBL" id="SHJ17785.1"/>
    </source>
</evidence>